<comment type="caution">
    <text evidence="1">The sequence shown here is derived from an EMBL/GenBank/DDBJ whole genome shotgun (WGS) entry which is preliminary data.</text>
</comment>
<gene>
    <name evidence="1" type="ORF">OSTQU699_LOCUS9569</name>
</gene>
<proteinExistence type="predicted"/>
<accession>A0A8S1JEB3</accession>
<keyword evidence="2" id="KW-1185">Reference proteome</keyword>
<organism evidence="1 2">
    <name type="scientific">Ostreobium quekettii</name>
    <dbReference type="NCBI Taxonomy" id="121088"/>
    <lineage>
        <taxon>Eukaryota</taxon>
        <taxon>Viridiplantae</taxon>
        <taxon>Chlorophyta</taxon>
        <taxon>core chlorophytes</taxon>
        <taxon>Ulvophyceae</taxon>
        <taxon>TCBD clade</taxon>
        <taxon>Bryopsidales</taxon>
        <taxon>Ostreobineae</taxon>
        <taxon>Ostreobiaceae</taxon>
        <taxon>Ostreobium</taxon>
    </lineage>
</organism>
<protein>
    <submittedName>
        <fullName evidence="1">Uncharacterized protein</fullName>
    </submittedName>
</protein>
<dbReference type="Proteomes" id="UP000708148">
    <property type="component" value="Unassembled WGS sequence"/>
</dbReference>
<dbReference type="AlphaFoldDB" id="A0A8S1JEB3"/>
<evidence type="ECO:0000313" key="2">
    <source>
        <dbReference type="Proteomes" id="UP000708148"/>
    </source>
</evidence>
<name>A0A8S1JEB3_9CHLO</name>
<reference evidence="1" key="1">
    <citation type="submission" date="2020-12" db="EMBL/GenBank/DDBJ databases">
        <authorList>
            <person name="Iha C."/>
        </authorList>
    </citation>
    <scope>NUCLEOTIDE SEQUENCE</scope>
</reference>
<dbReference type="EMBL" id="CAJHUC010002697">
    <property type="protein sequence ID" value="CAD7704212.1"/>
    <property type="molecule type" value="Genomic_DNA"/>
</dbReference>
<evidence type="ECO:0000313" key="1">
    <source>
        <dbReference type="EMBL" id="CAD7704212.1"/>
    </source>
</evidence>
<sequence>MASTPFASPMLAQEAWLASARAGPFWPSFASSVVVAVSVAREVGSTGAGVAHVAWAVCEAPRRTAQVATKYDGFDRCPRVKTFGELFNARSLAVLTLKKE</sequence>